<evidence type="ECO:0000313" key="5">
    <source>
        <dbReference type="Proteomes" id="UP001596972"/>
    </source>
</evidence>
<dbReference type="PANTHER" id="PTHR30483">
    <property type="entry name" value="LEUCINE-SPECIFIC-BINDING PROTEIN"/>
    <property type="match status" value="1"/>
</dbReference>
<organism evidence="4 5">
    <name type="scientific">Actinomadura sediminis</name>
    <dbReference type="NCBI Taxonomy" id="1038904"/>
    <lineage>
        <taxon>Bacteria</taxon>
        <taxon>Bacillati</taxon>
        <taxon>Actinomycetota</taxon>
        <taxon>Actinomycetes</taxon>
        <taxon>Streptosporangiales</taxon>
        <taxon>Thermomonosporaceae</taxon>
        <taxon>Actinomadura</taxon>
    </lineage>
</organism>
<protein>
    <submittedName>
        <fullName evidence="4">ABC transporter substrate-binding protein</fullName>
    </submittedName>
</protein>
<comment type="similarity">
    <text evidence="1">Belongs to the leucine-binding protein family.</text>
</comment>
<gene>
    <name evidence="4" type="ORF">ACFQ11_08260</name>
</gene>
<evidence type="ECO:0000256" key="2">
    <source>
        <dbReference type="ARBA" id="ARBA00022729"/>
    </source>
</evidence>
<keyword evidence="5" id="KW-1185">Reference proteome</keyword>
<sequence>MRSSLATVAHKEAGMRPDSSLCVGAVVPRTGRLARLGDPLSFVIDMLAPRLTEVRNTRRHPLRFATRDSRSDPVHAAQAVRELVEHDRADVVITMAGTKVLPAVAGACEALGVPCVSTTFPWQAYVYSRADDIDHRFDWTYHFAWGLDDIAAVFADIWERLDDTPAVGCLWNDDLQGRLLRHDRHGFAPAAARRGHTLTDPGGYREPAADFTPHIRHLRRHGATVVTSAATAADLALFHRQAREAGYLPRLITCSRWLTYPHIDPHDGPARGRHELADARVATLVYWTPSHPHRSSLDGSTADELAAAYQQGTGKPWLQPLGLAHALVEVAHHALTHADDPADRRAVARAIGRTRLDTIAGPLDWTSGPTPNIALIPLVGGQWHPTRDGHRLAVVTNSAAPDVPVTADVAPTS</sequence>
<reference evidence="5" key="1">
    <citation type="journal article" date="2019" name="Int. J. Syst. Evol. Microbiol.">
        <title>The Global Catalogue of Microorganisms (GCM) 10K type strain sequencing project: providing services to taxonomists for standard genome sequencing and annotation.</title>
        <authorList>
            <consortium name="The Broad Institute Genomics Platform"/>
            <consortium name="The Broad Institute Genome Sequencing Center for Infectious Disease"/>
            <person name="Wu L."/>
            <person name="Ma J."/>
        </authorList>
    </citation>
    <scope>NUCLEOTIDE SEQUENCE [LARGE SCALE GENOMIC DNA]</scope>
    <source>
        <strain evidence="5">JCM 31202</strain>
    </source>
</reference>
<dbReference type="Proteomes" id="UP001596972">
    <property type="component" value="Unassembled WGS sequence"/>
</dbReference>
<dbReference type="PANTHER" id="PTHR30483:SF6">
    <property type="entry name" value="PERIPLASMIC BINDING PROTEIN OF ABC TRANSPORTER FOR NATURAL AMINO ACIDS"/>
    <property type="match status" value="1"/>
</dbReference>
<dbReference type="CDD" id="cd06337">
    <property type="entry name" value="PBP1_ABC_ligand_binding-like"/>
    <property type="match status" value="1"/>
</dbReference>
<proteinExistence type="inferred from homology"/>
<evidence type="ECO:0000256" key="1">
    <source>
        <dbReference type="ARBA" id="ARBA00010062"/>
    </source>
</evidence>
<dbReference type="RefSeq" id="WP_378297365.1">
    <property type="nucleotide sequence ID" value="NZ_JBHTJA010000010.1"/>
</dbReference>
<dbReference type="Gene3D" id="3.40.50.2300">
    <property type="match status" value="2"/>
</dbReference>
<dbReference type="InterPro" id="IPR028081">
    <property type="entry name" value="Leu-bd"/>
</dbReference>
<dbReference type="Pfam" id="PF13458">
    <property type="entry name" value="Peripla_BP_6"/>
    <property type="match status" value="1"/>
</dbReference>
<keyword evidence="2" id="KW-0732">Signal</keyword>
<dbReference type="EMBL" id="JBHTJA010000010">
    <property type="protein sequence ID" value="MFD0900382.1"/>
    <property type="molecule type" value="Genomic_DNA"/>
</dbReference>
<feature type="domain" description="Leucine-binding protein" evidence="3">
    <location>
        <begin position="23"/>
        <end position="366"/>
    </location>
</feature>
<evidence type="ECO:0000313" key="4">
    <source>
        <dbReference type="EMBL" id="MFD0900382.1"/>
    </source>
</evidence>
<dbReference type="SUPFAM" id="SSF53822">
    <property type="entry name" value="Periplasmic binding protein-like I"/>
    <property type="match status" value="1"/>
</dbReference>
<dbReference type="InterPro" id="IPR028082">
    <property type="entry name" value="Peripla_BP_I"/>
</dbReference>
<accession>A0ABW3EM80</accession>
<name>A0ABW3EM80_9ACTN</name>
<evidence type="ECO:0000259" key="3">
    <source>
        <dbReference type="Pfam" id="PF13458"/>
    </source>
</evidence>
<dbReference type="InterPro" id="IPR051010">
    <property type="entry name" value="BCAA_transport"/>
</dbReference>
<comment type="caution">
    <text evidence="4">The sequence shown here is derived from an EMBL/GenBank/DDBJ whole genome shotgun (WGS) entry which is preliminary data.</text>
</comment>